<proteinExistence type="predicted"/>
<evidence type="ECO:0000313" key="2">
    <source>
        <dbReference type="EMBL" id="MBS4200860.1"/>
    </source>
</evidence>
<dbReference type="AlphaFoldDB" id="A0A942TNK5"/>
<gene>
    <name evidence="2" type="ORF">KHA93_14585</name>
</gene>
<keyword evidence="1" id="KW-0472">Membrane</keyword>
<sequence length="216" mass="23929">MHKISGEPSNLNAFERFAKKSVWPAYAGCVWALLYAVFVRFLEATGGGIISTYGQMEDPEALAMASYIAGVAIMFCGFCLLGLVRPWGKKVPQWIPLIGEKNIHPLVLLTPTLLGTAFLLAHAVSGMLTKAFFLAGIITIDFPGWAELNTRSLALWDLFFYEPWFLIMGLLAGLSAAHYALTSAIRLTVIKRFTIYYLLFVLLLIILFVVGTIVKF</sequence>
<dbReference type="Proteomes" id="UP000682713">
    <property type="component" value="Unassembled WGS sequence"/>
</dbReference>
<name>A0A942TNK5_9BACI</name>
<organism evidence="2 3">
    <name type="scientific">Lederbergia citrisecunda</name>
    <dbReference type="NCBI Taxonomy" id="2833583"/>
    <lineage>
        <taxon>Bacteria</taxon>
        <taxon>Bacillati</taxon>
        <taxon>Bacillota</taxon>
        <taxon>Bacilli</taxon>
        <taxon>Bacillales</taxon>
        <taxon>Bacillaceae</taxon>
        <taxon>Lederbergia</taxon>
    </lineage>
</organism>
<feature type="transmembrane region" description="Helical" evidence="1">
    <location>
        <begin position="105"/>
        <end position="138"/>
    </location>
</feature>
<accession>A0A942TNK5</accession>
<comment type="caution">
    <text evidence="2">The sequence shown here is derived from an EMBL/GenBank/DDBJ whole genome shotgun (WGS) entry which is preliminary data.</text>
</comment>
<keyword evidence="1" id="KW-0812">Transmembrane</keyword>
<feature type="transmembrane region" description="Helical" evidence="1">
    <location>
        <begin position="158"/>
        <end position="181"/>
    </location>
</feature>
<feature type="transmembrane region" description="Helical" evidence="1">
    <location>
        <begin position="193"/>
        <end position="214"/>
    </location>
</feature>
<protein>
    <submittedName>
        <fullName evidence="2">DUF3995 domain-containing protein</fullName>
    </submittedName>
</protein>
<evidence type="ECO:0000256" key="1">
    <source>
        <dbReference type="SAM" id="Phobius"/>
    </source>
</evidence>
<keyword evidence="1" id="KW-1133">Transmembrane helix</keyword>
<evidence type="ECO:0000313" key="3">
    <source>
        <dbReference type="Proteomes" id="UP000682713"/>
    </source>
</evidence>
<feature type="transmembrane region" description="Helical" evidence="1">
    <location>
        <begin position="21"/>
        <end position="42"/>
    </location>
</feature>
<feature type="transmembrane region" description="Helical" evidence="1">
    <location>
        <begin position="62"/>
        <end position="84"/>
    </location>
</feature>
<dbReference type="EMBL" id="JAGYPJ010000001">
    <property type="protein sequence ID" value="MBS4200860.1"/>
    <property type="molecule type" value="Genomic_DNA"/>
</dbReference>
<dbReference type="RefSeq" id="WP_213111393.1">
    <property type="nucleotide sequence ID" value="NZ_JAGYPJ010000001.1"/>
</dbReference>
<keyword evidence="3" id="KW-1185">Reference proteome</keyword>
<reference evidence="2 3" key="1">
    <citation type="submission" date="2021-05" db="EMBL/GenBank/DDBJ databases">
        <title>Novel Bacillus species.</title>
        <authorList>
            <person name="Liu G."/>
        </authorList>
    </citation>
    <scope>NUCLEOTIDE SEQUENCE [LARGE SCALE GENOMIC DNA]</scope>
    <source>
        <strain evidence="2 3">FJAT-49732</strain>
    </source>
</reference>